<protein>
    <submittedName>
        <fullName evidence="1">Uncharacterized protein</fullName>
    </submittedName>
</protein>
<dbReference type="EMBL" id="CP022657">
    <property type="protein sequence ID" value="ASS75541.1"/>
    <property type="molecule type" value="Genomic_DNA"/>
</dbReference>
<sequence>MKQFVNVKTMDGELKRTEIRRGVGYRLTTKEMILLREEVSYHIYLEDILGVISREEEAPGIYQEQVGDTTVAHHFGSSSYKIVATKLRMYNRSGVVERGASTLFAQLSPGFTKQLLELLQA</sequence>
<reference evidence="1 2" key="1">
    <citation type="journal article" date="2015" name="Int. J. Syst. Evol. Microbiol.">
        <title>Tumebacillus algifaecis sp. nov., isolated from decomposing algal scum.</title>
        <authorList>
            <person name="Wu Y.F."/>
            <person name="Zhang B."/>
            <person name="Xing P."/>
            <person name="Wu Q.L."/>
            <person name="Liu S.J."/>
        </authorList>
    </citation>
    <scope>NUCLEOTIDE SEQUENCE [LARGE SCALE GENOMIC DNA]</scope>
    <source>
        <strain evidence="1 2">THMBR28</strain>
    </source>
</reference>
<evidence type="ECO:0000313" key="1">
    <source>
        <dbReference type="EMBL" id="ASS75541.1"/>
    </source>
</evidence>
<gene>
    <name evidence="1" type="ORF">CIG75_11460</name>
</gene>
<proteinExistence type="predicted"/>
<dbReference type="OrthoDB" id="2381628at2"/>
<dbReference type="AlphaFoldDB" id="A0A223D1W0"/>
<accession>A0A223D1W0</accession>
<dbReference type="KEGG" id="tab:CIG75_11460"/>
<organism evidence="1 2">
    <name type="scientific">Tumebacillus algifaecis</name>
    <dbReference type="NCBI Taxonomy" id="1214604"/>
    <lineage>
        <taxon>Bacteria</taxon>
        <taxon>Bacillati</taxon>
        <taxon>Bacillota</taxon>
        <taxon>Bacilli</taxon>
        <taxon>Bacillales</taxon>
        <taxon>Alicyclobacillaceae</taxon>
        <taxon>Tumebacillus</taxon>
    </lineage>
</organism>
<evidence type="ECO:0000313" key="2">
    <source>
        <dbReference type="Proteomes" id="UP000214688"/>
    </source>
</evidence>
<keyword evidence="2" id="KW-1185">Reference proteome</keyword>
<dbReference type="Proteomes" id="UP000214688">
    <property type="component" value="Chromosome"/>
</dbReference>
<dbReference type="RefSeq" id="WP_094236785.1">
    <property type="nucleotide sequence ID" value="NZ_CP022657.1"/>
</dbReference>
<name>A0A223D1W0_9BACL</name>